<dbReference type="SUPFAM" id="SSF75304">
    <property type="entry name" value="Amidase signature (AS) enzymes"/>
    <property type="match status" value="1"/>
</dbReference>
<dbReference type="InterPro" id="IPR020556">
    <property type="entry name" value="Amidase_CS"/>
</dbReference>
<dbReference type="RefSeq" id="WP_285872722.1">
    <property type="nucleotide sequence ID" value="NZ_JARFYM010000043.1"/>
</dbReference>
<dbReference type="InterPro" id="IPR023631">
    <property type="entry name" value="Amidase_dom"/>
</dbReference>
<evidence type="ECO:0000256" key="2">
    <source>
        <dbReference type="ARBA" id="ARBA00021874"/>
    </source>
</evidence>
<dbReference type="PANTHER" id="PTHR11895:SF176">
    <property type="entry name" value="AMIDASE AMID-RELATED"/>
    <property type="match status" value="1"/>
</dbReference>
<dbReference type="EMBL" id="JARFYM010000043">
    <property type="protein sequence ID" value="MDL2403298.1"/>
    <property type="molecule type" value="Genomic_DNA"/>
</dbReference>
<feature type="domain" description="Amidase" evidence="3">
    <location>
        <begin position="33"/>
        <end position="443"/>
    </location>
</feature>
<reference evidence="4" key="1">
    <citation type="submission" date="2023-06" db="EMBL/GenBank/DDBJ databases">
        <title>Phylogenetic Diversity of Rhizobium strains.</title>
        <authorList>
            <person name="Moura F.T."/>
            <person name="Helene L.C.F."/>
            <person name="Hungria M."/>
        </authorList>
    </citation>
    <scope>NUCLEOTIDE SEQUENCE</scope>
    <source>
        <strain evidence="4">CCGE526</strain>
    </source>
</reference>
<dbReference type="PROSITE" id="PS00571">
    <property type="entry name" value="AMIDASES"/>
    <property type="match status" value="1"/>
</dbReference>
<evidence type="ECO:0000313" key="4">
    <source>
        <dbReference type="EMBL" id="MDL2403298.1"/>
    </source>
</evidence>
<protein>
    <recommendedName>
        <fullName evidence="2">Indoleacetamide hydrolase</fullName>
    </recommendedName>
</protein>
<evidence type="ECO:0000313" key="5">
    <source>
        <dbReference type="Proteomes" id="UP001172645"/>
    </source>
</evidence>
<evidence type="ECO:0000256" key="1">
    <source>
        <dbReference type="ARBA" id="ARBA00003871"/>
    </source>
</evidence>
<organism evidence="4 5">
    <name type="scientific">Rhizobium mayense</name>
    <dbReference type="NCBI Taxonomy" id="1312184"/>
    <lineage>
        <taxon>Bacteria</taxon>
        <taxon>Pseudomonadati</taxon>
        <taxon>Pseudomonadota</taxon>
        <taxon>Alphaproteobacteria</taxon>
        <taxon>Hyphomicrobiales</taxon>
        <taxon>Rhizobiaceae</taxon>
        <taxon>Rhizobium/Agrobacterium group</taxon>
        <taxon>Rhizobium</taxon>
    </lineage>
</organism>
<comment type="function">
    <text evidence="1">Hydrolyzes indole-3-acetamide (IAM) into indole-3-acetic acid (IAA).</text>
</comment>
<proteinExistence type="predicted"/>
<sequence>MSHELPPFRAGDTIERLARARSEGLITSSGLVERSLAHAAELRTRGSVAFTRLWPEDAKAAAGREDRLSASGTPSPSPLAGLPIAVKDNCDVRGDITQAGSEALAIALPAARDADCVARLRTAGAVIIGKANMSEFAFTNTGENRHFGTPLNPVDPLRLVGGSSSGSAACVADGSAIAALGTDTGGSIRGPAALCGLAGFKPSEGRISTRGVVSLSETFDTIGPIARSIKCCAIIDSALADEQWRPLAQTPLLGMVFGVPTTVVLDELDPQVADAFSGALESLSREGATIIEFSWPELGEAQWREAYPVISHTEVYASHGRLVEGRGHFMEPSVVDIILSGKPISMRERREALNVREAYVLNAHERISRFHAVLMPTVPILPPLVAMLKNPDEHRRVEFMIGRNNEIANFFDCCAATVPCQKAGDLPVGLLVQGKHGDDRRLLSIAHSVEACVSDPALRHARFASDGSAASER</sequence>
<evidence type="ECO:0000259" key="3">
    <source>
        <dbReference type="Pfam" id="PF01425"/>
    </source>
</evidence>
<dbReference type="PANTHER" id="PTHR11895">
    <property type="entry name" value="TRANSAMIDASE"/>
    <property type="match status" value="1"/>
</dbReference>
<dbReference type="InterPro" id="IPR036928">
    <property type="entry name" value="AS_sf"/>
</dbReference>
<gene>
    <name evidence="4" type="ORF">PY649_30910</name>
</gene>
<accession>A0ABT7K7A2</accession>
<dbReference type="InterPro" id="IPR000120">
    <property type="entry name" value="Amidase"/>
</dbReference>
<dbReference type="Pfam" id="PF01425">
    <property type="entry name" value="Amidase"/>
    <property type="match status" value="1"/>
</dbReference>
<dbReference type="Proteomes" id="UP001172645">
    <property type="component" value="Unassembled WGS sequence"/>
</dbReference>
<name>A0ABT7K7A2_9HYPH</name>
<comment type="caution">
    <text evidence="4">The sequence shown here is derived from an EMBL/GenBank/DDBJ whole genome shotgun (WGS) entry which is preliminary data.</text>
</comment>
<dbReference type="NCBIfam" id="NF005460">
    <property type="entry name" value="PRK07056.1"/>
    <property type="match status" value="1"/>
</dbReference>
<dbReference type="Gene3D" id="3.90.1300.10">
    <property type="entry name" value="Amidase signature (AS) domain"/>
    <property type="match status" value="1"/>
</dbReference>
<keyword evidence="5" id="KW-1185">Reference proteome</keyword>